<evidence type="ECO:0000313" key="2">
    <source>
        <dbReference type="EMBL" id="KOX72572.1"/>
    </source>
</evidence>
<evidence type="ECO:0000256" key="1">
    <source>
        <dbReference type="SAM" id="MobiDB-lite"/>
    </source>
</evidence>
<accession>A0A0N0BF53</accession>
<proteinExistence type="predicted"/>
<name>A0A0N0BF53_9HYME</name>
<feature type="region of interest" description="Disordered" evidence="1">
    <location>
        <begin position="28"/>
        <end position="58"/>
    </location>
</feature>
<dbReference type="EMBL" id="KQ435817">
    <property type="protein sequence ID" value="KOX72572.1"/>
    <property type="molecule type" value="Genomic_DNA"/>
</dbReference>
<dbReference type="Proteomes" id="UP000053105">
    <property type="component" value="Unassembled WGS sequence"/>
</dbReference>
<keyword evidence="3" id="KW-1185">Reference proteome</keyword>
<sequence length="198" mass="21528">MDNTRAGEVVVNACPRYVAVDRCRGEDESISRERGLSNKPTGRQVGSSLIPASAADRERDGRCVAPRCADGAFGSPVIPVGPAFPIQDVAPIKSPRGGLVSRDSGQECDLSVRVMREIEPAELIARHEPTWEIARADINITVATYSVRESILSVFRGFDIFANVTEVIARLNELSPSAETTIKFPALPTRYHPPTLDE</sequence>
<dbReference type="OrthoDB" id="10491004at2759"/>
<protein>
    <submittedName>
        <fullName evidence="2">Uncharacterized protein</fullName>
    </submittedName>
</protein>
<gene>
    <name evidence="2" type="ORF">WN51_02101</name>
</gene>
<reference evidence="2 3" key="1">
    <citation type="submission" date="2015-07" db="EMBL/GenBank/DDBJ databases">
        <title>The genome of Melipona quadrifasciata.</title>
        <authorList>
            <person name="Pan H."/>
            <person name="Kapheim K."/>
        </authorList>
    </citation>
    <scope>NUCLEOTIDE SEQUENCE [LARGE SCALE GENOMIC DNA]</scope>
    <source>
        <strain evidence="2">0111107301</strain>
        <tissue evidence="2">Whole body</tissue>
    </source>
</reference>
<evidence type="ECO:0000313" key="3">
    <source>
        <dbReference type="Proteomes" id="UP000053105"/>
    </source>
</evidence>
<organism evidence="2 3">
    <name type="scientific">Melipona quadrifasciata</name>
    <dbReference type="NCBI Taxonomy" id="166423"/>
    <lineage>
        <taxon>Eukaryota</taxon>
        <taxon>Metazoa</taxon>
        <taxon>Ecdysozoa</taxon>
        <taxon>Arthropoda</taxon>
        <taxon>Hexapoda</taxon>
        <taxon>Insecta</taxon>
        <taxon>Pterygota</taxon>
        <taxon>Neoptera</taxon>
        <taxon>Endopterygota</taxon>
        <taxon>Hymenoptera</taxon>
        <taxon>Apocrita</taxon>
        <taxon>Aculeata</taxon>
        <taxon>Apoidea</taxon>
        <taxon>Anthophila</taxon>
        <taxon>Apidae</taxon>
        <taxon>Melipona</taxon>
    </lineage>
</organism>
<dbReference type="AlphaFoldDB" id="A0A0N0BF53"/>
<feature type="compositionally biased region" description="Polar residues" evidence="1">
    <location>
        <begin position="38"/>
        <end position="47"/>
    </location>
</feature>